<keyword evidence="2" id="KW-0645">Protease</keyword>
<evidence type="ECO:0000256" key="3">
    <source>
        <dbReference type="ARBA" id="ARBA00022723"/>
    </source>
</evidence>
<dbReference type="AlphaFoldDB" id="A0AAW8SQR8"/>
<name>A0AAW8SQR8_9ENTE</name>
<dbReference type="EMBL" id="JARPXM010000002">
    <property type="protein sequence ID" value="MDT2537142.1"/>
    <property type="molecule type" value="Genomic_DNA"/>
</dbReference>
<dbReference type="PANTHER" id="PTHR30471:SF3">
    <property type="entry name" value="UPF0758 PROTEIN YEES-RELATED"/>
    <property type="match status" value="1"/>
</dbReference>
<dbReference type="Gene3D" id="3.40.140.10">
    <property type="entry name" value="Cytidine Deaminase, domain 2"/>
    <property type="match status" value="1"/>
</dbReference>
<reference evidence="8" key="1">
    <citation type="submission" date="2023-03" db="EMBL/GenBank/DDBJ databases">
        <authorList>
            <person name="Shen W."/>
            <person name="Cai J."/>
        </authorList>
    </citation>
    <scope>NUCLEOTIDE SEQUENCE</scope>
    <source>
        <strain evidence="8">B646-2</strain>
    </source>
</reference>
<dbReference type="InterPro" id="IPR001405">
    <property type="entry name" value="UPF0758"/>
</dbReference>
<proteinExistence type="inferred from homology"/>
<comment type="caution">
    <text evidence="8">The sequence shown here is derived from an EMBL/GenBank/DDBJ whole genome shotgun (WGS) entry which is preliminary data.</text>
</comment>
<dbReference type="GO" id="GO:0046872">
    <property type="term" value="F:metal ion binding"/>
    <property type="evidence" value="ECO:0007669"/>
    <property type="project" value="UniProtKB-KW"/>
</dbReference>
<accession>A0AAW8SQR8</accession>
<sequence>MTNQPVKSEPKKRVNIVSLQLVKESSVLYVGRKCNSPQALYQLFSPFIEHKDREFLVMAGLSQKLEPTIIQTIHIGTINQSLAYPRDILKAALLSNSVSICIAHNHPSGDVTASLADIQLTARLEKAAKLLQIKLQDHIIIGLGGEYLSMRAEGHIKDDE</sequence>
<dbReference type="InterPro" id="IPR020891">
    <property type="entry name" value="UPF0758_CS"/>
</dbReference>
<dbReference type="PROSITE" id="PS50249">
    <property type="entry name" value="MPN"/>
    <property type="match status" value="1"/>
</dbReference>
<evidence type="ECO:0000259" key="7">
    <source>
        <dbReference type="PROSITE" id="PS50249"/>
    </source>
</evidence>
<evidence type="ECO:0000256" key="5">
    <source>
        <dbReference type="ARBA" id="ARBA00022833"/>
    </source>
</evidence>
<dbReference type="InterPro" id="IPR037518">
    <property type="entry name" value="MPN"/>
</dbReference>
<evidence type="ECO:0000256" key="1">
    <source>
        <dbReference type="ARBA" id="ARBA00010243"/>
    </source>
</evidence>
<dbReference type="Pfam" id="PF04002">
    <property type="entry name" value="RadC"/>
    <property type="match status" value="1"/>
</dbReference>
<keyword evidence="6" id="KW-0482">Metalloprotease</keyword>
<dbReference type="RefSeq" id="WP_060789619.1">
    <property type="nucleotide sequence ID" value="NZ_BAAAXM010000064.1"/>
</dbReference>
<organism evidence="8 9">
    <name type="scientific">Enterococcus raffinosus</name>
    <dbReference type="NCBI Taxonomy" id="71452"/>
    <lineage>
        <taxon>Bacteria</taxon>
        <taxon>Bacillati</taxon>
        <taxon>Bacillota</taxon>
        <taxon>Bacilli</taxon>
        <taxon>Lactobacillales</taxon>
        <taxon>Enterococcaceae</taxon>
        <taxon>Enterococcus</taxon>
    </lineage>
</organism>
<feature type="domain" description="MPN" evidence="7">
    <location>
        <begin position="33"/>
        <end position="156"/>
    </location>
</feature>
<evidence type="ECO:0000256" key="2">
    <source>
        <dbReference type="ARBA" id="ARBA00022670"/>
    </source>
</evidence>
<dbReference type="PROSITE" id="PS01302">
    <property type="entry name" value="UPF0758"/>
    <property type="match status" value="1"/>
</dbReference>
<comment type="similarity">
    <text evidence="1">Belongs to the UPF0758 family.</text>
</comment>
<evidence type="ECO:0000256" key="6">
    <source>
        <dbReference type="ARBA" id="ARBA00023049"/>
    </source>
</evidence>
<dbReference type="GO" id="GO:0008237">
    <property type="term" value="F:metallopeptidase activity"/>
    <property type="evidence" value="ECO:0007669"/>
    <property type="project" value="UniProtKB-KW"/>
</dbReference>
<dbReference type="PANTHER" id="PTHR30471">
    <property type="entry name" value="DNA REPAIR PROTEIN RADC"/>
    <property type="match status" value="1"/>
</dbReference>
<evidence type="ECO:0000313" key="9">
    <source>
        <dbReference type="Proteomes" id="UP001249240"/>
    </source>
</evidence>
<gene>
    <name evidence="8" type="ORF">P7D78_03315</name>
</gene>
<dbReference type="InterPro" id="IPR025657">
    <property type="entry name" value="RadC_JAB"/>
</dbReference>
<evidence type="ECO:0000256" key="4">
    <source>
        <dbReference type="ARBA" id="ARBA00022801"/>
    </source>
</evidence>
<dbReference type="Proteomes" id="UP001249240">
    <property type="component" value="Unassembled WGS sequence"/>
</dbReference>
<keyword evidence="5" id="KW-0862">Zinc</keyword>
<protein>
    <submittedName>
        <fullName evidence="8">JAB domain-containing protein</fullName>
    </submittedName>
</protein>
<keyword evidence="3" id="KW-0479">Metal-binding</keyword>
<dbReference type="GO" id="GO:0006508">
    <property type="term" value="P:proteolysis"/>
    <property type="evidence" value="ECO:0007669"/>
    <property type="project" value="UniProtKB-KW"/>
</dbReference>
<dbReference type="CDD" id="cd08071">
    <property type="entry name" value="MPN_DUF2466"/>
    <property type="match status" value="1"/>
</dbReference>
<evidence type="ECO:0000313" key="8">
    <source>
        <dbReference type="EMBL" id="MDT2537142.1"/>
    </source>
</evidence>
<keyword evidence="4" id="KW-0378">Hydrolase</keyword>